<dbReference type="EMBL" id="JACHMF010000001">
    <property type="protein sequence ID" value="MBB4693535.1"/>
    <property type="molecule type" value="Genomic_DNA"/>
</dbReference>
<dbReference type="RefSeq" id="WP_184952141.1">
    <property type="nucleotide sequence ID" value="NZ_BOMC01000056.1"/>
</dbReference>
<evidence type="ECO:0000313" key="2">
    <source>
        <dbReference type="Proteomes" id="UP000542742"/>
    </source>
</evidence>
<keyword evidence="2" id="KW-1185">Reference proteome</keyword>
<comment type="caution">
    <text evidence="1">The sequence shown here is derived from an EMBL/GenBank/DDBJ whole genome shotgun (WGS) entry which is preliminary data.</text>
</comment>
<sequence length="52" mass="5530">MIAVVPGPGMTDRCRLVSRSGTGADVLAIAEAGRDEHCGKALRRLGRIRLAR</sequence>
<proteinExistence type="predicted"/>
<organism evidence="1 2">
    <name type="scientific">Paractinoplanes abujensis</name>
    <dbReference type="NCBI Taxonomy" id="882441"/>
    <lineage>
        <taxon>Bacteria</taxon>
        <taxon>Bacillati</taxon>
        <taxon>Actinomycetota</taxon>
        <taxon>Actinomycetes</taxon>
        <taxon>Micromonosporales</taxon>
        <taxon>Micromonosporaceae</taxon>
        <taxon>Paractinoplanes</taxon>
    </lineage>
</organism>
<name>A0A7W7G2W2_9ACTN</name>
<reference evidence="1 2" key="1">
    <citation type="submission" date="2020-08" db="EMBL/GenBank/DDBJ databases">
        <title>Sequencing the genomes of 1000 actinobacteria strains.</title>
        <authorList>
            <person name="Klenk H.-P."/>
        </authorList>
    </citation>
    <scope>NUCLEOTIDE SEQUENCE [LARGE SCALE GENOMIC DNA]</scope>
    <source>
        <strain evidence="1 2">DSM 45518</strain>
    </source>
</reference>
<gene>
    <name evidence="1" type="ORF">BKA14_003683</name>
</gene>
<accession>A0A7W7G2W2</accession>
<dbReference type="AlphaFoldDB" id="A0A7W7G2W2"/>
<evidence type="ECO:0000313" key="1">
    <source>
        <dbReference type="EMBL" id="MBB4693535.1"/>
    </source>
</evidence>
<protein>
    <submittedName>
        <fullName evidence="1">Uncharacterized protein</fullName>
    </submittedName>
</protein>
<dbReference type="Proteomes" id="UP000542742">
    <property type="component" value="Unassembled WGS sequence"/>
</dbReference>